<dbReference type="AlphaFoldDB" id="A0A2J6PHY1"/>
<dbReference type="Proteomes" id="UP000235672">
    <property type="component" value="Unassembled WGS sequence"/>
</dbReference>
<organism evidence="1 2">
    <name type="scientific">Hyaloscypha hepaticicola</name>
    <dbReference type="NCBI Taxonomy" id="2082293"/>
    <lineage>
        <taxon>Eukaryota</taxon>
        <taxon>Fungi</taxon>
        <taxon>Dikarya</taxon>
        <taxon>Ascomycota</taxon>
        <taxon>Pezizomycotina</taxon>
        <taxon>Leotiomycetes</taxon>
        <taxon>Helotiales</taxon>
        <taxon>Hyaloscyphaceae</taxon>
        <taxon>Hyaloscypha</taxon>
    </lineage>
</organism>
<protein>
    <submittedName>
        <fullName evidence="1">Uncharacterized protein</fullName>
    </submittedName>
</protein>
<proteinExistence type="predicted"/>
<accession>A0A2J6PHY1</accession>
<reference evidence="1 2" key="1">
    <citation type="submission" date="2016-05" db="EMBL/GenBank/DDBJ databases">
        <title>A degradative enzymes factory behind the ericoid mycorrhizal symbiosis.</title>
        <authorList>
            <consortium name="DOE Joint Genome Institute"/>
            <person name="Martino E."/>
            <person name="Morin E."/>
            <person name="Grelet G."/>
            <person name="Kuo A."/>
            <person name="Kohler A."/>
            <person name="Daghino S."/>
            <person name="Barry K."/>
            <person name="Choi C."/>
            <person name="Cichocki N."/>
            <person name="Clum A."/>
            <person name="Copeland A."/>
            <person name="Hainaut M."/>
            <person name="Haridas S."/>
            <person name="Labutti K."/>
            <person name="Lindquist E."/>
            <person name="Lipzen A."/>
            <person name="Khouja H.-R."/>
            <person name="Murat C."/>
            <person name="Ohm R."/>
            <person name="Olson A."/>
            <person name="Spatafora J."/>
            <person name="Veneault-Fourrey C."/>
            <person name="Henrissat B."/>
            <person name="Grigoriev I."/>
            <person name="Martin F."/>
            <person name="Perotto S."/>
        </authorList>
    </citation>
    <scope>NUCLEOTIDE SEQUENCE [LARGE SCALE GENOMIC DNA]</scope>
    <source>
        <strain evidence="1 2">UAMH 7357</strain>
    </source>
</reference>
<sequence>MGNVEFCKFDDGVALLLRAAASSPQPEQTFRRRVSIDNKLQERYTKNSTWSKVMYHSTTICLAYGCSKCWLPRRFLEYSSGVWHPSPPATLNATVGNVRWTASAFVQIL</sequence>
<gene>
    <name evidence="1" type="ORF">NA56DRAFT_711814</name>
</gene>
<evidence type="ECO:0000313" key="1">
    <source>
        <dbReference type="EMBL" id="PMD13623.1"/>
    </source>
</evidence>
<name>A0A2J6PHY1_9HELO</name>
<evidence type="ECO:0000313" key="2">
    <source>
        <dbReference type="Proteomes" id="UP000235672"/>
    </source>
</evidence>
<keyword evidence="2" id="KW-1185">Reference proteome</keyword>
<dbReference type="EMBL" id="KZ613529">
    <property type="protein sequence ID" value="PMD13623.1"/>
    <property type="molecule type" value="Genomic_DNA"/>
</dbReference>